<keyword evidence="3 7" id="KW-0479">Metal-binding</keyword>
<sequence length="411" mass="44838">MRSPVVIDLFGSDIHGEARRIREHGPVGSIELPGGVRAWSIVGYQEAKLALADPRFSKDARRHWTDYAEGRVPSGFPLLDWALMRNIAGSYGEEHSRLRKLTLKAFTAHRVRSMRPSVEKAAAVLLDELDATSPGEVIDLRSAFAHPFPTQVICDLFGVTETAGSEMLTGTEINVDTNASPEERAARFQRWLAAIHAFVEVKRREPGDDLTSALIAARDGDGARLTDDEIVGTLHFMRAAGTVPPMNLLCNAVVQLLRNPAQLQLVREGRVPWSAVIEETARLEAPVAHLPFRFAVEDVELGGVTIAKGDPVLVNYAAIGRDPALHGETADVFDVMRAEKEHLSFGYGIHRCVGIPLAELEAEVALAALFERFPELDLAVEADAIEPQESFIMNGRRSVPLVLKPAASASA</sequence>
<keyword evidence="2 7" id="KW-0349">Heme</keyword>
<keyword evidence="9" id="KW-1185">Reference proteome</keyword>
<dbReference type="Proteomes" id="UP000004926">
    <property type="component" value="Chromosome"/>
</dbReference>
<dbReference type="InterPro" id="IPR036396">
    <property type="entry name" value="Cyt_P450_sf"/>
</dbReference>
<keyword evidence="5 7" id="KW-0408">Iron</keyword>
<dbReference type="HOGENOM" id="CLU_033716_1_2_11"/>
<dbReference type="PROSITE" id="PS00086">
    <property type="entry name" value="CYTOCHROME_P450"/>
    <property type="match status" value="1"/>
</dbReference>
<evidence type="ECO:0000313" key="9">
    <source>
        <dbReference type="Proteomes" id="UP000004926"/>
    </source>
</evidence>
<evidence type="ECO:0000256" key="6">
    <source>
        <dbReference type="ARBA" id="ARBA00023033"/>
    </source>
</evidence>
<reference evidence="8 9" key="1">
    <citation type="journal article" date="2012" name="Stand. Genomic Sci.">
        <title>Genome sequence of the ocean sediment bacterium Saccharomonospora marina type strain (XMU15(T)).</title>
        <authorList>
            <person name="Klenk H.P."/>
            <person name="Lu M."/>
            <person name="Lucas S."/>
            <person name="Lapidus A."/>
            <person name="Copeland A."/>
            <person name="Pitluck S."/>
            <person name="Goodwin L.A."/>
            <person name="Han C."/>
            <person name="Tapia R."/>
            <person name="Brambilla E.M."/>
            <person name="Potter G."/>
            <person name="Land M."/>
            <person name="Ivanova N."/>
            <person name="Rohde M."/>
            <person name="Goker M."/>
            <person name="Detter J.C."/>
            <person name="Li W.J."/>
            <person name="Kyrpides N.C."/>
            <person name="Woyke T."/>
        </authorList>
    </citation>
    <scope>NUCLEOTIDE SEQUENCE [LARGE SCALE GENOMIC DNA]</scope>
    <source>
        <strain evidence="8 9">XMU15</strain>
    </source>
</reference>
<dbReference type="SUPFAM" id="SSF48264">
    <property type="entry name" value="Cytochrome P450"/>
    <property type="match status" value="1"/>
</dbReference>
<dbReference type="eggNOG" id="COG2124">
    <property type="taxonomic scope" value="Bacteria"/>
</dbReference>
<evidence type="ECO:0000256" key="4">
    <source>
        <dbReference type="ARBA" id="ARBA00023002"/>
    </source>
</evidence>
<evidence type="ECO:0000256" key="7">
    <source>
        <dbReference type="RuleBase" id="RU000461"/>
    </source>
</evidence>
<dbReference type="GO" id="GO:0016705">
    <property type="term" value="F:oxidoreductase activity, acting on paired donors, with incorporation or reduction of molecular oxygen"/>
    <property type="evidence" value="ECO:0007669"/>
    <property type="project" value="InterPro"/>
</dbReference>
<dbReference type="FunFam" id="1.10.630.10:FF:000018">
    <property type="entry name" value="Cytochrome P450 monooxygenase"/>
    <property type="match status" value="1"/>
</dbReference>
<dbReference type="AlphaFoldDB" id="H5XBY5"/>
<dbReference type="Pfam" id="PF00067">
    <property type="entry name" value="p450"/>
    <property type="match status" value="2"/>
</dbReference>
<comment type="similarity">
    <text evidence="1 7">Belongs to the cytochrome P450 family.</text>
</comment>
<dbReference type="CDD" id="cd11029">
    <property type="entry name" value="CYP107-like"/>
    <property type="match status" value="1"/>
</dbReference>
<dbReference type="PANTHER" id="PTHR46696:SF1">
    <property type="entry name" value="CYTOCHROME P450 YJIB-RELATED"/>
    <property type="match status" value="1"/>
</dbReference>
<dbReference type="PRINTS" id="PR00359">
    <property type="entry name" value="BP450"/>
</dbReference>
<protein>
    <submittedName>
        <fullName evidence="8">Cytochrome P450</fullName>
    </submittedName>
</protein>
<evidence type="ECO:0000256" key="5">
    <source>
        <dbReference type="ARBA" id="ARBA00023004"/>
    </source>
</evidence>
<keyword evidence="6 7" id="KW-0503">Monooxygenase</keyword>
<evidence type="ECO:0000313" key="8">
    <source>
        <dbReference type="EMBL" id="EHR52772.1"/>
    </source>
</evidence>
<dbReference type="PANTHER" id="PTHR46696">
    <property type="entry name" value="P450, PUTATIVE (EUROFUNG)-RELATED"/>
    <property type="match status" value="1"/>
</dbReference>
<keyword evidence="4 7" id="KW-0560">Oxidoreductase</keyword>
<organism evidence="8 9">
    <name type="scientific">Saccharomonospora marina XMU15</name>
    <dbReference type="NCBI Taxonomy" id="882083"/>
    <lineage>
        <taxon>Bacteria</taxon>
        <taxon>Bacillati</taxon>
        <taxon>Actinomycetota</taxon>
        <taxon>Actinomycetes</taxon>
        <taxon>Pseudonocardiales</taxon>
        <taxon>Pseudonocardiaceae</taxon>
        <taxon>Saccharomonospora</taxon>
    </lineage>
</organism>
<evidence type="ECO:0000256" key="2">
    <source>
        <dbReference type="ARBA" id="ARBA00022617"/>
    </source>
</evidence>
<evidence type="ECO:0000256" key="1">
    <source>
        <dbReference type="ARBA" id="ARBA00010617"/>
    </source>
</evidence>
<gene>
    <name evidence="8" type="ORF">SacmaDRAFT_4589</name>
</gene>
<dbReference type="InterPro" id="IPR002397">
    <property type="entry name" value="Cyt_P450_B"/>
</dbReference>
<dbReference type="STRING" id="882083.SacmaDRAFT_4589"/>
<proteinExistence type="inferred from homology"/>
<dbReference type="Gene3D" id="1.10.630.10">
    <property type="entry name" value="Cytochrome P450"/>
    <property type="match status" value="1"/>
</dbReference>
<dbReference type="GO" id="GO:0020037">
    <property type="term" value="F:heme binding"/>
    <property type="evidence" value="ECO:0007669"/>
    <property type="project" value="InterPro"/>
</dbReference>
<dbReference type="InterPro" id="IPR017972">
    <property type="entry name" value="Cyt_P450_CS"/>
</dbReference>
<accession>H5XBY5</accession>
<dbReference type="InterPro" id="IPR001128">
    <property type="entry name" value="Cyt_P450"/>
</dbReference>
<evidence type="ECO:0000256" key="3">
    <source>
        <dbReference type="ARBA" id="ARBA00022723"/>
    </source>
</evidence>
<dbReference type="GO" id="GO:0005506">
    <property type="term" value="F:iron ion binding"/>
    <property type="evidence" value="ECO:0007669"/>
    <property type="project" value="InterPro"/>
</dbReference>
<name>H5XBY5_9PSEU</name>
<dbReference type="EMBL" id="CM001439">
    <property type="protein sequence ID" value="EHR52772.1"/>
    <property type="molecule type" value="Genomic_DNA"/>
</dbReference>
<dbReference type="GO" id="GO:0004497">
    <property type="term" value="F:monooxygenase activity"/>
    <property type="evidence" value="ECO:0007669"/>
    <property type="project" value="UniProtKB-KW"/>
</dbReference>